<dbReference type="AlphaFoldDB" id="A0A2T4U7E3"/>
<evidence type="ECO:0000313" key="3">
    <source>
        <dbReference type="Proteomes" id="UP000240509"/>
    </source>
</evidence>
<comment type="caution">
    <text evidence="2">The sequence shown here is derived from an EMBL/GenBank/DDBJ whole genome shotgun (WGS) entry which is preliminary data.</text>
</comment>
<protein>
    <submittedName>
        <fullName evidence="2">Uncharacterized protein</fullName>
    </submittedName>
</protein>
<sequence>MKFYFDNKSSWKWMGALWLSAAVLTLWLGTARLQYAGFGWIEAAAFAAGVLALLLGVYFLNMRRVVLFYIDKEGLQAHEGPGRKRRKLYWGNIQYIVWEEEKFEIIRTDGTLETWQSDFLSKENRDRFKHEIAVFIPVHEKQRRA</sequence>
<feature type="transmembrane region" description="Helical" evidence="1">
    <location>
        <begin position="43"/>
        <end position="60"/>
    </location>
</feature>
<keyword evidence="1" id="KW-0472">Membrane</keyword>
<gene>
    <name evidence="2" type="ORF">C6Y45_06745</name>
</gene>
<keyword evidence="3" id="KW-1185">Reference proteome</keyword>
<organism evidence="2 3">
    <name type="scientific">Alkalicoccus saliphilus</name>
    <dbReference type="NCBI Taxonomy" id="200989"/>
    <lineage>
        <taxon>Bacteria</taxon>
        <taxon>Bacillati</taxon>
        <taxon>Bacillota</taxon>
        <taxon>Bacilli</taxon>
        <taxon>Bacillales</taxon>
        <taxon>Bacillaceae</taxon>
        <taxon>Alkalicoccus</taxon>
    </lineage>
</organism>
<name>A0A2T4U7E3_9BACI</name>
<reference evidence="2 3" key="1">
    <citation type="submission" date="2018-03" db="EMBL/GenBank/DDBJ databases">
        <title>Alkalicoccus saliphilus sp. nov., isolated from a mineral pool.</title>
        <authorList>
            <person name="Zhao B."/>
        </authorList>
    </citation>
    <scope>NUCLEOTIDE SEQUENCE [LARGE SCALE GENOMIC DNA]</scope>
    <source>
        <strain evidence="2 3">6AG</strain>
    </source>
</reference>
<dbReference type="RefSeq" id="WP_107584465.1">
    <property type="nucleotide sequence ID" value="NZ_PZJJ01000008.1"/>
</dbReference>
<dbReference type="EMBL" id="PZJJ01000008">
    <property type="protein sequence ID" value="PTL39304.1"/>
    <property type="molecule type" value="Genomic_DNA"/>
</dbReference>
<evidence type="ECO:0000256" key="1">
    <source>
        <dbReference type="SAM" id="Phobius"/>
    </source>
</evidence>
<keyword evidence="1" id="KW-0812">Transmembrane</keyword>
<proteinExistence type="predicted"/>
<keyword evidence="1" id="KW-1133">Transmembrane helix</keyword>
<accession>A0A2T4U7E3</accession>
<evidence type="ECO:0000313" key="2">
    <source>
        <dbReference type="EMBL" id="PTL39304.1"/>
    </source>
</evidence>
<dbReference type="Proteomes" id="UP000240509">
    <property type="component" value="Unassembled WGS sequence"/>
</dbReference>